<accession>A0A7R8W7V4</accession>
<evidence type="ECO:0000313" key="1">
    <source>
        <dbReference type="EMBL" id="CAD7223907.1"/>
    </source>
</evidence>
<name>A0A7R8W7V4_9CRUS</name>
<reference evidence="1" key="1">
    <citation type="submission" date="2020-11" db="EMBL/GenBank/DDBJ databases">
        <authorList>
            <person name="Tran Van P."/>
        </authorList>
    </citation>
    <scope>NUCLEOTIDE SEQUENCE</scope>
</reference>
<protein>
    <submittedName>
        <fullName evidence="1">Uncharacterized protein</fullName>
    </submittedName>
</protein>
<organism evidence="1">
    <name type="scientific">Cyprideis torosa</name>
    <dbReference type="NCBI Taxonomy" id="163714"/>
    <lineage>
        <taxon>Eukaryota</taxon>
        <taxon>Metazoa</taxon>
        <taxon>Ecdysozoa</taxon>
        <taxon>Arthropoda</taxon>
        <taxon>Crustacea</taxon>
        <taxon>Oligostraca</taxon>
        <taxon>Ostracoda</taxon>
        <taxon>Podocopa</taxon>
        <taxon>Podocopida</taxon>
        <taxon>Cytherocopina</taxon>
        <taxon>Cytheroidea</taxon>
        <taxon>Cytherideidae</taxon>
        <taxon>Cyprideis</taxon>
    </lineage>
</organism>
<gene>
    <name evidence="1" type="ORF">CTOB1V02_LOCUS1880</name>
</gene>
<proteinExistence type="predicted"/>
<dbReference type="AlphaFoldDB" id="A0A7R8W7V4"/>
<sequence length="345" mass="38635">MGSCKESTADVKSILYRVVPKNRCILGVKRQRNRVKRDLSFISFDHGLESKDEEEEFSNPLRSTFLSSIAPAVKSVVDKFTNATAGLRDSLKNMFPRLSPKEEEKEAIKKVKEFARKELSPEISAIAKEEPEPVSNESLQKLFTATNTTTLKEFVAVLIDQENDTSDDVIMKTFETLVAANRTTMSSDAVLLKKFFHELAILNRTRSEVLQNQVGKLVPGLTLEWNYNNTKVPSKDVEEQKNTNEIVSAVRLALAPGRRFIRNMGSFLEVAAPCTWSMVGCMFCFFAFTFKDLHPLPPVFCANPCFIVMFNNCGVTIGSGAGVLVGHSVICTELYEQVKIYQEHG</sequence>
<dbReference type="EMBL" id="OB660274">
    <property type="protein sequence ID" value="CAD7223907.1"/>
    <property type="molecule type" value="Genomic_DNA"/>
</dbReference>